<dbReference type="InterPro" id="IPR019734">
    <property type="entry name" value="TPR_rpt"/>
</dbReference>
<name>X1PDS1_9ZZZZ</name>
<evidence type="ECO:0000256" key="2">
    <source>
        <dbReference type="ARBA" id="ARBA00022803"/>
    </source>
</evidence>
<feature type="non-terminal residue" evidence="3">
    <location>
        <position position="252"/>
    </location>
</feature>
<gene>
    <name evidence="3" type="ORF">S06H3_50120</name>
</gene>
<proteinExistence type="predicted"/>
<dbReference type="Gene3D" id="1.25.40.10">
    <property type="entry name" value="Tetratricopeptide repeat domain"/>
    <property type="match status" value="2"/>
</dbReference>
<evidence type="ECO:0000313" key="3">
    <source>
        <dbReference type="EMBL" id="GAI40626.1"/>
    </source>
</evidence>
<accession>X1PDS1</accession>
<keyword evidence="2" id="KW-0802">TPR repeat</keyword>
<keyword evidence="1" id="KW-0677">Repeat</keyword>
<dbReference type="Pfam" id="PF13181">
    <property type="entry name" value="TPR_8"/>
    <property type="match status" value="1"/>
</dbReference>
<dbReference type="Pfam" id="PF13174">
    <property type="entry name" value="TPR_6"/>
    <property type="match status" value="1"/>
</dbReference>
<evidence type="ECO:0008006" key="4">
    <source>
        <dbReference type="Google" id="ProtNLM"/>
    </source>
</evidence>
<dbReference type="Pfam" id="PF13374">
    <property type="entry name" value="TPR_10"/>
    <property type="match status" value="1"/>
</dbReference>
<dbReference type="AlphaFoldDB" id="X1PDS1"/>
<dbReference type="InterPro" id="IPR011990">
    <property type="entry name" value="TPR-like_helical_dom_sf"/>
</dbReference>
<dbReference type="PROSITE" id="PS50005">
    <property type="entry name" value="TPR"/>
    <property type="match status" value="1"/>
</dbReference>
<feature type="non-terminal residue" evidence="3">
    <location>
        <position position="1"/>
    </location>
</feature>
<dbReference type="PROSITE" id="PS50293">
    <property type="entry name" value="TPR_REGION"/>
    <property type="match status" value="1"/>
</dbReference>
<organism evidence="3">
    <name type="scientific">marine sediment metagenome</name>
    <dbReference type="NCBI Taxonomy" id="412755"/>
    <lineage>
        <taxon>unclassified sequences</taxon>
        <taxon>metagenomes</taxon>
        <taxon>ecological metagenomes</taxon>
    </lineage>
</organism>
<reference evidence="3" key="1">
    <citation type="journal article" date="2014" name="Front. Microbiol.">
        <title>High frequency of phylogenetically diverse reductive dehalogenase-homologous genes in deep subseafloor sedimentary metagenomes.</title>
        <authorList>
            <person name="Kawai M."/>
            <person name="Futagami T."/>
            <person name="Toyoda A."/>
            <person name="Takaki Y."/>
            <person name="Nishi S."/>
            <person name="Hori S."/>
            <person name="Arai W."/>
            <person name="Tsubouchi T."/>
            <person name="Morono Y."/>
            <person name="Uchiyama I."/>
            <person name="Ito T."/>
            <person name="Fujiyama A."/>
            <person name="Inagaki F."/>
            <person name="Takami H."/>
        </authorList>
    </citation>
    <scope>NUCLEOTIDE SEQUENCE</scope>
    <source>
        <strain evidence="3">Expedition CK06-06</strain>
    </source>
</reference>
<evidence type="ECO:0000256" key="1">
    <source>
        <dbReference type="ARBA" id="ARBA00022737"/>
    </source>
</evidence>
<dbReference type="PANTHER" id="PTHR45641">
    <property type="entry name" value="TETRATRICOPEPTIDE REPEAT PROTEIN (AFU_ORTHOLOGUE AFUA_6G03870)"/>
    <property type="match status" value="1"/>
</dbReference>
<protein>
    <recommendedName>
        <fullName evidence="4">MalT-like TPR region domain-containing protein</fullName>
    </recommendedName>
</protein>
<dbReference type="EMBL" id="BARV01031700">
    <property type="protein sequence ID" value="GAI40626.1"/>
    <property type="molecule type" value="Genomic_DNA"/>
</dbReference>
<dbReference type="SMART" id="SM00028">
    <property type="entry name" value="TPR"/>
    <property type="match status" value="3"/>
</dbReference>
<comment type="caution">
    <text evidence="3">The sequence shown here is derived from an EMBL/GenBank/DDBJ whole genome shotgun (WGS) entry which is preliminary data.</text>
</comment>
<dbReference type="PANTHER" id="PTHR45641:SF19">
    <property type="entry name" value="NEPHROCYSTIN-3"/>
    <property type="match status" value="1"/>
</dbReference>
<dbReference type="SUPFAM" id="SSF48452">
    <property type="entry name" value="TPR-like"/>
    <property type="match status" value="1"/>
</dbReference>
<sequence>SGINKCSNIKEQITLLKKRLENCDIIEGFTEVIYNESNLRYDRKRELEGQLTNESLTPSERADILFNIGKLDYRHWDYSEALKNFEENLTINKQLKNSFWIDRCLWWIGTIYCALKNFERALEIFERLGVKNNLQEILGIIRYVQDSSEDLFPLHFRYLLRWTREELTNPGTSLPDVAMRQHSLGALYNSFENFKEAETAYTGALDIYRDLAAENPDTYLPDVAKTHNELGKVYLKLNRFEEGEQQYREALD</sequence>